<accession>A0A0F9GXX9</accession>
<dbReference type="AlphaFoldDB" id="A0A0F9GXX9"/>
<dbReference type="PANTHER" id="PTHR36836:SF1">
    <property type="entry name" value="COLANIC ACID BIOSYNTHESIS PROTEIN WCAK"/>
    <property type="match status" value="1"/>
</dbReference>
<dbReference type="PANTHER" id="PTHR36836">
    <property type="entry name" value="COLANIC ACID BIOSYNTHESIS PROTEIN WCAK"/>
    <property type="match status" value="1"/>
</dbReference>
<organism evidence="2">
    <name type="scientific">marine sediment metagenome</name>
    <dbReference type="NCBI Taxonomy" id="412755"/>
    <lineage>
        <taxon>unclassified sequences</taxon>
        <taxon>metagenomes</taxon>
        <taxon>ecological metagenomes</taxon>
    </lineage>
</organism>
<feature type="domain" description="Polysaccharide pyruvyl transferase" evidence="1">
    <location>
        <begin position="6"/>
        <end position="89"/>
    </location>
</feature>
<dbReference type="EMBL" id="LAZR01018647">
    <property type="protein sequence ID" value="KKL95551.1"/>
    <property type="molecule type" value="Genomic_DNA"/>
</dbReference>
<reference evidence="2" key="1">
    <citation type="journal article" date="2015" name="Nature">
        <title>Complex archaea that bridge the gap between prokaryotes and eukaryotes.</title>
        <authorList>
            <person name="Spang A."/>
            <person name="Saw J.H."/>
            <person name="Jorgensen S.L."/>
            <person name="Zaremba-Niedzwiedzka K."/>
            <person name="Martijn J."/>
            <person name="Lind A.E."/>
            <person name="van Eijk R."/>
            <person name="Schleper C."/>
            <person name="Guy L."/>
            <person name="Ettema T.J."/>
        </authorList>
    </citation>
    <scope>NUCLEOTIDE SEQUENCE</scope>
</reference>
<protein>
    <recommendedName>
        <fullName evidence="1">Polysaccharide pyruvyl transferase domain-containing protein</fullName>
    </recommendedName>
</protein>
<evidence type="ECO:0000313" key="2">
    <source>
        <dbReference type="EMBL" id="KKL95551.1"/>
    </source>
</evidence>
<dbReference type="InterPro" id="IPR007345">
    <property type="entry name" value="Polysacch_pyruvyl_Trfase"/>
</dbReference>
<proteinExistence type="predicted"/>
<evidence type="ECO:0000259" key="1">
    <source>
        <dbReference type="Pfam" id="PF04230"/>
    </source>
</evidence>
<comment type="caution">
    <text evidence="2">The sequence shown here is derived from an EMBL/GenBank/DDBJ whole genome shotgun (WGS) entry which is preliminary data.</text>
</comment>
<dbReference type="Pfam" id="PF04230">
    <property type="entry name" value="PS_pyruv_trans"/>
    <property type="match status" value="1"/>
</dbReference>
<name>A0A0F9GXX9_9ZZZZ</name>
<gene>
    <name evidence="2" type="ORF">LCGC14_1853450</name>
</gene>
<sequence length="158" mass="17970">MQWKVILSYLVEHGKKVVLLPTMNPEDYEFCCELKSLLHNDHIQLVDTQVIEPGGIQSIVGELELLISMRLHPLIFSINTGGRFIAINYAEKVEQLAIQFDSMDSLVGISNQDWGNDVIRKIEKELSESGAVEKRNMIRGIQVSRLDEKYDLVDGWIG</sequence>